<feature type="domain" description="Response regulatory" evidence="3">
    <location>
        <begin position="8"/>
        <end position="121"/>
    </location>
</feature>
<dbReference type="Gene3D" id="3.40.50.2300">
    <property type="match status" value="1"/>
</dbReference>
<dbReference type="SUPFAM" id="SSF52172">
    <property type="entry name" value="CheY-like"/>
    <property type="match status" value="1"/>
</dbReference>
<evidence type="ECO:0000256" key="2">
    <source>
        <dbReference type="PROSITE-ProRule" id="PRU00169"/>
    </source>
</evidence>
<keyword evidence="1 2" id="KW-0597">Phosphoprotein</keyword>
<dbReference type="InterPro" id="IPR011006">
    <property type="entry name" value="CheY-like_superfamily"/>
</dbReference>
<evidence type="ECO:0000259" key="3">
    <source>
        <dbReference type="PROSITE" id="PS50110"/>
    </source>
</evidence>
<dbReference type="PANTHER" id="PTHR44591:SF25">
    <property type="entry name" value="CHEMOTAXIS TWO-COMPONENT RESPONSE REGULATOR"/>
    <property type="match status" value="1"/>
</dbReference>
<dbReference type="InterPro" id="IPR001789">
    <property type="entry name" value="Sig_transdc_resp-reg_receiver"/>
</dbReference>
<protein>
    <submittedName>
        <fullName evidence="4">Response regulator</fullName>
    </submittedName>
</protein>
<evidence type="ECO:0000313" key="5">
    <source>
        <dbReference type="Proteomes" id="UP000717752"/>
    </source>
</evidence>
<dbReference type="EMBL" id="JAEUAK010000007">
    <property type="protein sequence ID" value="MBW9054524.1"/>
    <property type="molecule type" value="Genomic_DNA"/>
</dbReference>
<evidence type="ECO:0000256" key="1">
    <source>
        <dbReference type="ARBA" id="ARBA00022553"/>
    </source>
</evidence>
<feature type="modified residue" description="4-aspartylphosphate" evidence="2">
    <location>
        <position position="57"/>
    </location>
</feature>
<proteinExistence type="predicted"/>
<dbReference type="PROSITE" id="PS50110">
    <property type="entry name" value="RESPONSE_REGULATORY"/>
    <property type="match status" value="1"/>
</dbReference>
<accession>A0ABS7GX59</accession>
<reference evidence="4 5" key="1">
    <citation type="journal article" date="2021" name="MBio">
        <title>Poor Competitiveness of Bradyrhizobium in Pigeon Pea Root Colonization in Indian Soils.</title>
        <authorList>
            <person name="Chalasani D."/>
            <person name="Basu A."/>
            <person name="Pullabhotla S.V.S.R.N."/>
            <person name="Jorrin B."/>
            <person name="Neal A.L."/>
            <person name="Poole P.S."/>
            <person name="Podile A.R."/>
            <person name="Tkacz A."/>
        </authorList>
    </citation>
    <scope>NUCLEOTIDE SEQUENCE [LARGE SCALE GENOMIC DNA]</scope>
    <source>
        <strain evidence="4 5">HU56</strain>
    </source>
</reference>
<dbReference type="RefSeq" id="WP_220335885.1">
    <property type="nucleotide sequence ID" value="NZ_JAEUAK010000007.1"/>
</dbReference>
<dbReference type="InterPro" id="IPR050595">
    <property type="entry name" value="Bact_response_regulator"/>
</dbReference>
<dbReference type="SMART" id="SM00448">
    <property type="entry name" value="REC"/>
    <property type="match status" value="1"/>
</dbReference>
<dbReference type="Proteomes" id="UP000717752">
    <property type="component" value="Unassembled WGS sequence"/>
</dbReference>
<dbReference type="PANTHER" id="PTHR44591">
    <property type="entry name" value="STRESS RESPONSE REGULATOR PROTEIN 1"/>
    <property type="match status" value="1"/>
</dbReference>
<name>A0ABS7GX59_9HYPH</name>
<gene>
    <name evidence="4" type="ORF">JNB85_19150</name>
</gene>
<organism evidence="4 5">
    <name type="scientific">Rhizobium mesosinicum</name>
    <dbReference type="NCBI Taxonomy" id="335017"/>
    <lineage>
        <taxon>Bacteria</taxon>
        <taxon>Pseudomonadati</taxon>
        <taxon>Pseudomonadota</taxon>
        <taxon>Alphaproteobacteria</taxon>
        <taxon>Hyphomicrobiales</taxon>
        <taxon>Rhizobiaceae</taxon>
        <taxon>Rhizobium/Agrobacterium group</taxon>
        <taxon>Rhizobium</taxon>
    </lineage>
</organism>
<evidence type="ECO:0000313" key="4">
    <source>
        <dbReference type="EMBL" id="MBW9054524.1"/>
    </source>
</evidence>
<comment type="caution">
    <text evidence="4">The sequence shown here is derived from an EMBL/GenBank/DDBJ whole genome shotgun (WGS) entry which is preliminary data.</text>
</comment>
<sequence length="121" mass="13284">MSGSRAKTIAIVDDDRNFRVALEDMLASAGFYGELYASGEDFVTRKGYLTCDCILSDLRMPGMSGVELLRRLREDGIEQPVIIMTSYPDPDASAVALKLGARAFLSKPIDSNELLNLLRPP</sequence>
<keyword evidence="5" id="KW-1185">Reference proteome</keyword>
<dbReference type="Pfam" id="PF00072">
    <property type="entry name" value="Response_reg"/>
    <property type="match status" value="1"/>
</dbReference>